<evidence type="ECO:0000313" key="1">
    <source>
        <dbReference type="EMBL" id="AVP40469.1"/>
    </source>
</evidence>
<name>A0A2P1MY15_9CAUD</name>
<organism evidence="1 2">
    <name type="scientific">Staphylococcus phage phiSA_BS1</name>
    <dbReference type="NCBI Taxonomy" id="2126734"/>
    <lineage>
        <taxon>Viruses</taxon>
        <taxon>Duplodnaviria</taxon>
        <taxon>Heunggongvirae</taxon>
        <taxon>Uroviricota</taxon>
        <taxon>Caudoviricetes</taxon>
        <taxon>Herelleviridae</taxon>
        <taxon>Twortvirinae</taxon>
        <taxon>Baoshanvirus</taxon>
        <taxon>Baoshanvirus BS1</taxon>
    </lineage>
</organism>
<sequence length="64" mass="7635">MKDEMNERTVRVDYTVSLSKHITWNVDFSKDQNIEEEIEKDMNNHPNDYLDGSIKNINIDDITY</sequence>
<dbReference type="EMBL" id="MH078572">
    <property type="protein sequence ID" value="AVP40469.1"/>
    <property type="molecule type" value="Genomic_DNA"/>
</dbReference>
<dbReference type="KEGG" id="vg:54990152"/>
<protein>
    <submittedName>
        <fullName evidence="1">Uncharacterized protein</fullName>
    </submittedName>
</protein>
<keyword evidence="2" id="KW-1185">Reference proteome</keyword>
<dbReference type="GeneID" id="54990152"/>
<dbReference type="Proteomes" id="UP000241797">
    <property type="component" value="Segment"/>
</dbReference>
<proteinExistence type="predicted"/>
<accession>A0A2P1MY15</accession>
<evidence type="ECO:0000313" key="2">
    <source>
        <dbReference type="Proteomes" id="UP000241797"/>
    </source>
</evidence>
<reference evidence="1 2" key="1">
    <citation type="submission" date="2018-03" db="EMBL/GenBank/DDBJ databases">
        <title>Isolation, the biological characteristics and genomics of two new strains of lysate Staphylococcus aureus phage.</title>
        <authorList>
            <person name="Jin X."/>
            <person name="Zhang C."/>
        </authorList>
    </citation>
    <scope>NUCLEOTIDE SEQUENCE [LARGE SCALE GENOMIC DNA]</scope>
</reference>
<dbReference type="RefSeq" id="YP_009799663.1">
    <property type="nucleotide sequence ID" value="NC_047945.1"/>
</dbReference>